<keyword evidence="2" id="KW-1133">Transmembrane helix</keyword>
<feature type="transmembrane region" description="Helical" evidence="2">
    <location>
        <begin position="509"/>
        <end position="527"/>
    </location>
</feature>
<gene>
    <name evidence="4" type="ORF">PCON_01668</name>
</gene>
<evidence type="ECO:0000256" key="3">
    <source>
        <dbReference type="SAM" id="SignalP"/>
    </source>
</evidence>
<reference evidence="4 5" key="1">
    <citation type="journal article" date="2013" name="PLoS Genet.">
        <title>The genome and development-dependent transcriptomes of Pyronema confluens: a window into fungal evolution.</title>
        <authorList>
            <person name="Traeger S."/>
            <person name="Altegoer F."/>
            <person name="Freitag M."/>
            <person name="Gabaldon T."/>
            <person name="Kempken F."/>
            <person name="Kumar A."/>
            <person name="Marcet-Houben M."/>
            <person name="Poggeler S."/>
            <person name="Stajich J.E."/>
            <person name="Nowrousian M."/>
        </authorList>
    </citation>
    <scope>NUCLEOTIDE SEQUENCE [LARGE SCALE GENOMIC DNA]</scope>
    <source>
        <strain evidence="5">CBS 100304</strain>
        <tissue evidence="4">Vegetative mycelium</tissue>
    </source>
</reference>
<feature type="transmembrane region" description="Helical" evidence="2">
    <location>
        <begin position="575"/>
        <end position="594"/>
    </location>
</feature>
<dbReference type="Proteomes" id="UP000018144">
    <property type="component" value="Unassembled WGS sequence"/>
</dbReference>
<evidence type="ECO:0000256" key="1">
    <source>
        <dbReference type="SAM" id="MobiDB-lite"/>
    </source>
</evidence>
<dbReference type="AlphaFoldDB" id="U4LP54"/>
<feature type="transmembrane region" description="Helical" evidence="2">
    <location>
        <begin position="354"/>
        <end position="377"/>
    </location>
</feature>
<feature type="compositionally biased region" description="Basic residues" evidence="1">
    <location>
        <begin position="204"/>
        <end position="218"/>
    </location>
</feature>
<accession>U4LP54</accession>
<feature type="region of interest" description="Disordered" evidence="1">
    <location>
        <begin position="148"/>
        <end position="228"/>
    </location>
</feature>
<organism evidence="4 5">
    <name type="scientific">Pyronema omphalodes (strain CBS 100304)</name>
    <name type="common">Pyronema confluens</name>
    <dbReference type="NCBI Taxonomy" id="1076935"/>
    <lineage>
        <taxon>Eukaryota</taxon>
        <taxon>Fungi</taxon>
        <taxon>Dikarya</taxon>
        <taxon>Ascomycota</taxon>
        <taxon>Pezizomycotina</taxon>
        <taxon>Pezizomycetes</taxon>
        <taxon>Pezizales</taxon>
        <taxon>Pyronemataceae</taxon>
        <taxon>Pyronema</taxon>
    </lineage>
</organism>
<evidence type="ECO:0000256" key="2">
    <source>
        <dbReference type="SAM" id="Phobius"/>
    </source>
</evidence>
<keyword evidence="2" id="KW-0472">Membrane</keyword>
<keyword evidence="3" id="KW-0732">Signal</keyword>
<keyword evidence="5" id="KW-1185">Reference proteome</keyword>
<dbReference type="eggNOG" id="ENOG502S8Q4">
    <property type="taxonomic scope" value="Eukaryota"/>
</dbReference>
<protein>
    <submittedName>
        <fullName evidence="4">Uncharacterized protein</fullName>
    </submittedName>
</protein>
<dbReference type="OrthoDB" id="5406607at2759"/>
<evidence type="ECO:0000313" key="5">
    <source>
        <dbReference type="Proteomes" id="UP000018144"/>
    </source>
</evidence>
<feature type="chain" id="PRO_5004651775" evidence="3">
    <location>
        <begin position="20"/>
        <end position="615"/>
    </location>
</feature>
<dbReference type="EMBL" id="HF936162">
    <property type="protein sequence ID" value="CCX33730.1"/>
    <property type="molecule type" value="Genomic_DNA"/>
</dbReference>
<proteinExistence type="predicted"/>
<feature type="compositionally biased region" description="Basic and acidic residues" evidence="1">
    <location>
        <begin position="148"/>
        <end position="162"/>
    </location>
</feature>
<feature type="compositionally biased region" description="Basic residues" evidence="1">
    <location>
        <begin position="163"/>
        <end position="188"/>
    </location>
</feature>
<sequence>MPTLLDLVALLGLLPIVNSLPLIARAAKLVPTVTGVCIRPSPWTQILSFFITNYVARIATYKKEAGYEGLWDYLDITVSLFVPWLGIDPAVDTIARGSRFLGKTEVDRALLARALTIVIREEGWRPMHGETVRGCLIYPGDLDRLENMRREKRQEKRRQKEEKRRKRKEKEKRRKRRRSRSKSKGRSRSRTEYGEYEEAPSGRRSSRSRSTHRNHRSRNGILAVPDGVTDYSYSNSPVLLSEDSECSGDDHGYSADEEDMYGEDWATLILGPAGLESIDKSKYKVHGFYRLPDTYSLAHLPPGTELKSLEASNAKKGDIVLSNSYSFVKGFTGLVQVISSLYALFSVYGDQTRLYGFAAFGFTVLPYTVMSILNVIANYVEASYDCLFLVRSDVMKEAEKREGGEFVGEVAELVLATDPEQVQNVGSLAMNLLFRRETRTRYRAREVDDLGNIIPNRKEWKIFIPPHDGSYIRADDPRTKIVVQPVGDCYQYNLENAIKVTRFRHWVQMIMKTLAMIVPYIVIGALSKFKPGGSSVQQQLFMVGWLVVGQVIGAFNLIGQITGKQKGKKWLKTKSVVNMVVLTSGFAFAVGGFVEVGRMLREFGYCIQTGSAEIA</sequence>
<keyword evidence="2" id="KW-0812">Transmembrane</keyword>
<feature type="signal peptide" evidence="3">
    <location>
        <begin position="1"/>
        <end position="19"/>
    </location>
</feature>
<name>U4LP54_PYROM</name>
<feature type="transmembrane region" description="Helical" evidence="2">
    <location>
        <begin position="539"/>
        <end position="563"/>
    </location>
</feature>
<evidence type="ECO:0000313" key="4">
    <source>
        <dbReference type="EMBL" id="CCX33730.1"/>
    </source>
</evidence>